<sequence>MSSVNLLNPKAEYMKKQQAMAVQITAATGMQEVLKTNLGPKGTLKMLVNSSGQIKLTKDGNVLLHEMQIQHPTASLIARTATAQDDITGDGTTSTVLFIGELMKMAARYVNEGVHPRLLTDGFELAKTETLKFLDEFAEPMEDIENDRETLYNVARTSLRTKLSEDLADHLTDMVTDAVLTVKRPGKPLDLLMVEQMEMITKDAMDSRLVRGLVMDHGTRHPDMPKRVKNAYILILNVSLEYEKSEANSTFVYSSAEERDRLVAAERKFTDDKVRKIIDFKNFVCTPENGRSFVVINEKGIDPLSLDMLAKANIMALRRAKRRNMERLSLACGGIPVNSVDDLSEKVLGFAGSVYEQTLGEDKYCFVEEVNNPFSCTLLLKGPNQQVVSQLKDAARDGLRAVKNALEDKKLVPGAGAFELACNAHLMEYAKTVEGKAKLGVRAFADALLVIPKVLAENSGFDVMDTLLEVQEEIAKNNMKGGIDVLTGKAMLPSIEGVWDTYRVKRQFIQLSTVIASQLLLVDEVMSAGRNMGGNAPAAAEED</sequence>
<dbReference type="AlphaFoldDB" id="A0A196SBI6"/>
<dbReference type="Pfam" id="PF00118">
    <property type="entry name" value="Cpn60_TCP1"/>
    <property type="match status" value="1"/>
</dbReference>
<dbReference type="Gene3D" id="3.30.260.10">
    <property type="entry name" value="TCP-1-like chaperonin intermediate domain"/>
    <property type="match status" value="1"/>
</dbReference>
<dbReference type="Proteomes" id="UP000078348">
    <property type="component" value="Unassembled WGS sequence"/>
</dbReference>
<evidence type="ECO:0000256" key="1">
    <source>
        <dbReference type="ARBA" id="ARBA00004496"/>
    </source>
</evidence>
<dbReference type="GO" id="GO:0016887">
    <property type="term" value="F:ATP hydrolysis activity"/>
    <property type="evidence" value="ECO:0007669"/>
    <property type="project" value="InterPro"/>
</dbReference>
<dbReference type="CDD" id="cd03342">
    <property type="entry name" value="TCP1_zeta"/>
    <property type="match status" value="1"/>
</dbReference>
<dbReference type="NCBIfam" id="NF041083">
    <property type="entry name" value="thermosome_beta"/>
    <property type="match status" value="1"/>
</dbReference>
<evidence type="ECO:0000256" key="6">
    <source>
        <dbReference type="ARBA" id="ARBA00023186"/>
    </source>
</evidence>
<comment type="caution">
    <text evidence="8">The sequence shown here is derived from an EMBL/GenBank/DDBJ whole genome shotgun (WGS) entry which is preliminary data.</text>
</comment>
<dbReference type="SUPFAM" id="SSF48592">
    <property type="entry name" value="GroEL equatorial domain-like"/>
    <property type="match status" value="1"/>
</dbReference>
<dbReference type="SUPFAM" id="SSF52029">
    <property type="entry name" value="GroEL apical domain-like"/>
    <property type="match status" value="1"/>
</dbReference>
<dbReference type="PROSITE" id="PS00995">
    <property type="entry name" value="TCP1_3"/>
    <property type="match status" value="1"/>
</dbReference>
<evidence type="ECO:0000256" key="4">
    <source>
        <dbReference type="ARBA" id="ARBA00022741"/>
    </source>
</evidence>
<dbReference type="PRINTS" id="PR00304">
    <property type="entry name" value="TCOMPLEXTCP1"/>
</dbReference>
<dbReference type="FunFam" id="1.10.560.10:FF:000058">
    <property type="entry name" value="T-complex protein 1 subunit zeta"/>
    <property type="match status" value="1"/>
</dbReference>
<dbReference type="FunFam" id="3.50.7.10:FF:000004">
    <property type="entry name" value="T-complex protein 1 subunit zeta"/>
    <property type="match status" value="1"/>
</dbReference>
<dbReference type="SUPFAM" id="SSF54849">
    <property type="entry name" value="GroEL-intermediate domain like"/>
    <property type="match status" value="1"/>
</dbReference>
<dbReference type="PROSITE" id="PS00751">
    <property type="entry name" value="TCP1_2"/>
    <property type="match status" value="1"/>
</dbReference>
<name>A0A196SBI6_BLAHN</name>
<reference evidence="8 9" key="1">
    <citation type="submission" date="2016-05" db="EMBL/GenBank/DDBJ databases">
        <title>Nuclear genome of Blastocystis sp. subtype 1 NandII.</title>
        <authorList>
            <person name="Gentekaki E."/>
            <person name="Curtis B."/>
            <person name="Stairs C."/>
            <person name="Eme L."/>
            <person name="Herman E."/>
            <person name="Klimes V."/>
            <person name="Arias M.C."/>
            <person name="Elias M."/>
            <person name="Hilliou F."/>
            <person name="Klute M."/>
            <person name="Malik S.-B."/>
            <person name="Pightling A."/>
            <person name="Rachubinski R."/>
            <person name="Salas D."/>
            <person name="Schlacht A."/>
            <person name="Suga H."/>
            <person name="Archibald J."/>
            <person name="Ball S.G."/>
            <person name="Clark G."/>
            <person name="Dacks J."/>
            <person name="Van Der Giezen M."/>
            <person name="Tsaousis A."/>
            <person name="Roger A."/>
        </authorList>
    </citation>
    <scope>NUCLEOTIDE SEQUENCE [LARGE SCALE GENOMIC DNA]</scope>
    <source>
        <strain evidence="9">ATCC 50177 / NandII</strain>
    </source>
</reference>
<organism evidence="8 9">
    <name type="scientific">Blastocystis sp. subtype 1 (strain ATCC 50177 / NandII)</name>
    <dbReference type="NCBI Taxonomy" id="478820"/>
    <lineage>
        <taxon>Eukaryota</taxon>
        <taxon>Sar</taxon>
        <taxon>Stramenopiles</taxon>
        <taxon>Bigyra</taxon>
        <taxon>Opalozoa</taxon>
        <taxon>Opalinata</taxon>
        <taxon>Blastocystidae</taxon>
        <taxon>Blastocystis</taxon>
    </lineage>
</organism>
<keyword evidence="3" id="KW-0963">Cytoplasm</keyword>
<dbReference type="GO" id="GO:0005524">
    <property type="term" value="F:ATP binding"/>
    <property type="evidence" value="ECO:0007669"/>
    <property type="project" value="UniProtKB-KW"/>
</dbReference>
<protein>
    <submittedName>
        <fullName evidence="8">T-complex protein 1 subunit zeta</fullName>
    </submittedName>
</protein>
<proteinExistence type="inferred from homology"/>
<dbReference type="GO" id="GO:0051082">
    <property type="term" value="F:unfolded protein binding"/>
    <property type="evidence" value="ECO:0007669"/>
    <property type="project" value="InterPro"/>
</dbReference>
<dbReference type="PROSITE" id="PS00750">
    <property type="entry name" value="TCP1_1"/>
    <property type="match status" value="1"/>
</dbReference>
<dbReference type="GO" id="GO:0140662">
    <property type="term" value="F:ATP-dependent protein folding chaperone"/>
    <property type="evidence" value="ECO:0007669"/>
    <property type="project" value="InterPro"/>
</dbReference>
<evidence type="ECO:0000256" key="2">
    <source>
        <dbReference type="ARBA" id="ARBA00008020"/>
    </source>
</evidence>
<accession>A0A196SBI6</accession>
<dbReference type="InterPro" id="IPR002194">
    <property type="entry name" value="Chaperonin_TCP-1_CS"/>
</dbReference>
<keyword evidence="9" id="KW-1185">Reference proteome</keyword>
<evidence type="ECO:0000313" key="9">
    <source>
        <dbReference type="Proteomes" id="UP000078348"/>
    </source>
</evidence>
<keyword evidence="6 7" id="KW-0143">Chaperone</keyword>
<keyword evidence="5 7" id="KW-0067">ATP-binding</keyword>
<dbReference type="InterPro" id="IPR002423">
    <property type="entry name" value="Cpn60/GroEL/TCP-1"/>
</dbReference>
<dbReference type="InterPro" id="IPR027413">
    <property type="entry name" value="GROEL-like_equatorial_sf"/>
</dbReference>
<keyword evidence="4 7" id="KW-0547">Nucleotide-binding</keyword>
<comment type="similarity">
    <text evidence="2 7">Belongs to the TCP-1 chaperonin family.</text>
</comment>
<dbReference type="InterPro" id="IPR027409">
    <property type="entry name" value="GroEL-like_apical_dom_sf"/>
</dbReference>
<dbReference type="OrthoDB" id="10052040at2759"/>
<evidence type="ECO:0000256" key="5">
    <source>
        <dbReference type="ARBA" id="ARBA00022840"/>
    </source>
</evidence>
<dbReference type="PANTHER" id="PTHR11353">
    <property type="entry name" value="CHAPERONIN"/>
    <property type="match status" value="1"/>
</dbReference>
<dbReference type="Gene3D" id="3.50.7.10">
    <property type="entry name" value="GroEL"/>
    <property type="match status" value="1"/>
</dbReference>
<dbReference type="NCBIfam" id="TIGR02347">
    <property type="entry name" value="chap_CCT_zeta"/>
    <property type="match status" value="1"/>
</dbReference>
<dbReference type="FunFam" id="1.10.560.10:FF:000038">
    <property type="entry name" value="Chaperonin containing TCP1 subunit 6B"/>
    <property type="match status" value="1"/>
</dbReference>
<comment type="subcellular location">
    <subcellularLocation>
        <location evidence="1">Cytoplasm</location>
    </subcellularLocation>
</comment>
<dbReference type="InterPro" id="IPR012722">
    <property type="entry name" value="Chap_CCT_zeta"/>
</dbReference>
<dbReference type="InterPro" id="IPR027410">
    <property type="entry name" value="TCP-1-like_intermed_sf"/>
</dbReference>
<dbReference type="InterPro" id="IPR053374">
    <property type="entry name" value="TCP-1_chaperonin"/>
</dbReference>
<dbReference type="InterPro" id="IPR017998">
    <property type="entry name" value="Chaperone_TCP-1"/>
</dbReference>
<dbReference type="Gene3D" id="1.10.560.10">
    <property type="entry name" value="GroEL-like equatorial domain"/>
    <property type="match status" value="1"/>
</dbReference>
<evidence type="ECO:0000313" key="8">
    <source>
        <dbReference type="EMBL" id="OAO13681.1"/>
    </source>
</evidence>
<dbReference type="STRING" id="478820.A0A196SBI6"/>
<dbReference type="GO" id="GO:0005737">
    <property type="term" value="C:cytoplasm"/>
    <property type="evidence" value="ECO:0007669"/>
    <property type="project" value="UniProtKB-SubCell"/>
</dbReference>
<gene>
    <name evidence="8" type="ORF">AV274_4656</name>
</gene>
<evidence type="ECO:0000256" key="3">
    <source>
        <dbReference type="ARBA" id="ARBA00022490"/>
    </source>
</evidence>
<dbReference type="EMBL" id="LXWW01000346">
    <property type="protein sequence ID" value="OAO13681.1"/>
    <property type="molecule type" value="Genomic_DNA"/>
</dbReference>
<evidence type="ECO:0000256" key="7">
    <source>
        <dbReference type="RuleBase" id="RU004187"/>
    </source>
</evidence>